<dbReference type="GO" id="GO:0004493">
    <property type="term" value="F:methylmalonyl-CoA epimerase activity"/>
    <property type="evidence" value="ECO:0007669"/>
    <property type="project" value="TreeGrafter"/>
</dbReference>
<dbReference type="GO" id="GO:0046872">
    <property type="term" value="F:metal ion binding"/>
    <property type="evidence" value="ECO:0007669"/>
    <property type="project" value="UniProtKB-KW"/>
</dbReference>
<dbReference type="CDD" id="cd07249">
    <property type="entry name" value="MMCE"/>
    <property type="match status" value="1"/>
</dbReference>
<dbReference type="SUPFAM" id="SSF54593">
    <property type="entry name" value="Glyoxalase/Bleomycin resistance protein/Dihydroxybiphenyl dioxygenase"/>
    <property type="match status" value="1"/>
</dbReference>
<proteinExistence type="inferred from homology"/>
<evidence type="ECO:0000256" key="2">
    <source>
        <dbReference type="ARBA" id="ARBA00022723"/>
    </source>
</evidence>
<dbReference type="InterPro" id="IPR051785">
    <property type="entry name" value="MMCE/EMCE_epimerase"/>
</dbReference>
<name>A0A1I4E9D7_9PROT</name>
<dbReference type="EMBL" id="FOSQ01000014">
    <property type="protein sequence ID" value="SFL01540.1"/>
    <property type="molecule type" value="Genomic_DNA"/>
</dbReference>
<comment type="similarity">
    <text evidence="1">Belongs to the methylmalonyl-CoA epimerase family.</text>
</comment>
<dbReference type="Pfam" id="PF13669">
    <property type="entry name" value="Glyoxalase_4"/>
    <property type="match status" value="1"/>
</dbReference>
<gene>
    <name evidence="4" type="ORF">SAMN02745775_114113</name>
</gene>
<dbReference type="RefSeq" id="WP_175534167.1">
    <property type="nucleotide sequence ID" value="NZ_FOSQ01000014.1"/>
</dbReference>
<dbReference type="InterPro" id="IPR029068">
    <property type="entry name" value="Glyas_Bleomycin-R_OHBP_Dase"/>
</dbReference>
<accession>A0A1I4E9D7</accession>
<dbReference type="InterPro" id="IPR017515">
    <property type="entry name" value="MeMalonyl-CoA_epimerase"/>
</dbReference>
<reference evidence="4 5" key="1">
    <citation type="submission" date="2016-10" db="EMBL/GenBank/DDBJ databases">
        <authorList>
            <person name="de Groot N.N."/>
        </authorList>
    </citation>
    <scope>NUCLEOTIDE SEQUENCE [LARGE SCALE GENOMIC DNA]</scope>
    <source>
        <strain evidence="4 5">DSM 19981</strain>
    </source>
</reference>
<dbReference type="PROSITE" id="PS51819">
    <property type="entry name" value="VOC"/>
    <property type="match status" value="1"/>
</dbReference>
<organism evidence="4 5">
    <name type="scientific">Falsiroseomonas stagni DSM 19981</name>
    <dbReference type="NCBI Taxonomy" id="1123062"/>
    <lineage>
        <taxon>Bacteria</taxon>
        <taxon>Pseudomonadati</taxon>
        <taxon>Pseudomonadota</taxon>
        <taxon>Alphaproteobacteria</taxon>
        <taxon>Acetobacterales</taxon>
        <taxon>Roseomonadaceae</taxon>
        <taxon>Falsiroseomonas</taxon>
    </lineage>
</organism>
<evidence type="ECO:0000259" key="3">
    <source>
        <dbReference type="PROSITE" id="PS51819"/>
    </source>
</evidence>
<feature type="domain" description="VOC" evidence="3">
    <location>
        <begin position="5"/>
        <end position="131"/>
    </location>
</feature>
<dbReference type="STRING" id="1123062.SAMN02745775_114113"/>
<dbReference type="Gene3D" id="3.10.180.10">
    <property type="entry name" value="2,3-Dihydroxybiphenyl 1,2-Dioxygenase, domain 1"/>
    <property type="match status" value="1"/>
</dbReference>
<dbReference type="PANTHER" id="PTHR43048">
    <property type="entry name" value="METHYLMALONYL-COA EPIMERASE"/>
    <property type="match status" value="1"/>
</dbReference>
<dbReference type="GO" id="GO:0046491">
    <property type="term" value="P:L-methylmalonyl-CoA metabolic process"/>
    <property type="evidence" value="ECO:0007669"/>
    <property type="project" value="TreeGrafter"/>
</dbReference>
<protein>
    <submittedName>
        <fullName evidence="4">Methylmalonyl-CoA epimerase</fullName>
    </submittedName>
</protein>
<dbReference type="Proteomes" id="UP000199473">
    <property type="component" value="Unassembled WGS sequence"/>
</dbReference>
<dbReference type="AlphaFoldDB" id="A0A1I4E9D7"/>
<sequence length="135" mass="14015">MRVTRLHHVAIAVTDSAPLEALLGDAFALGTPHRESRAALDIAVFHAGDSAIEVLRPTGPGSSVPAFIAEKGEGLFHICLEVDDLDTAIADLAAKGLRLRAGSPMPGHAGTRVAFLDTATTGGVLFELLEQPRGA</sequence>
<evidence type="ECO:0000256" key="1">
    <source>
        <dbReference type="ARBA" id="ARBA00009308"/>
    </source>
</evidence>
<keyword evidence="5" id="KW-1185">Reference proteome</keyword>
<keyword evidence="2" id="KW-0479">Metal-binding</keyword>
<evidence type="ECO:0000313" key="5">
    <source>
        <dbReference type="Proteomes" id="UP000199473"/>
    </source>
</evidence>
<dbReference type="InterPro" id="IPR037523">
    <property type="entry name" value="VOC_core"/>
</dbReference>
<evidence type="ECO:0000313" key="4">
    <source>
        <dbReference type="EMBL" id="SFL01540.1"/>
    </source>
</evidence>
<dbReference type="PANTHER" id="PTHR43048:SF3">
    <property type="entry name" value="METHYLMALONYL-COA EPIMERASE, MITOCHONDRIAL"/>
    <property type="match status" value="1"/>
</dbReference>